<feature type="transmembrane region" description="Helical" evidence="7">
    <location>
        <begin position="277"/>
        <end position="299"/>
    </location>
</feature>
<dbReference type="GO" id="GO:0055085">
    <property type="term" value="P:transmembrane transport"/>
    <property type="evidence" value="ECO:0007669"/>
    <property type="project" value="InterPro"/>
</dbReference>
<reference evidence="8 9" key="2">
    <citation type="journal article" date="2011" name="Stand. Genomic Sci.">
        <title>Complete genome sequence of Truepera radiovictrix type strain (RQ-24).</title>
        <authorList>
            <person name="Ivanova N."/>
            <person name="Rohde C."/>
            <person name="Munk C."/>
            <person name="Nolan M."/>
            <person name="Lucas S."/>
            <person name="Del Rio T.G."/>
            <person name="Tice H."/>
            <person name="Deshpande S."/>
            <person name="Cheng J.F."/>
            <person name="Tapia R."/>
            <person name="Han C."/>
            <person name="Goodwin L."/>
            <person name="Pitluck S."/>
            <person name="Liolios K."/>
            <person name="Mavromatis K."/>
            <person name="Mikhailova N."/>
            <person name="Pati A."/>
            <person name="Chen A."/>
            <person name="Palaniappan K."/>
            <person name="Land M."/>
            <person name="Hauser L."/>
            <person name="Chang Y.J."/>
            <person name="Jeffries C.D."/>
            <person name="Brambilla E."/>
            <person name="Rohde M."/>
            <person name="Goker M."/>
            <person name="Tindall B.J."/>
            <person name="Woyke T."/>
            <person name="Bristow J."/>
            <person name="Eisen J.A."/>
            <person name="Markowitz V."/>
            <person name="Hugenholtz P."/>
            <person name="Kyrpides N.C."/>
            <person name="Klenk H.P."/>
            <person name="Lapidus A."/>
        </authorList>
    </citation>
    <scope>NUCLEOTIDE SEQUENCE [LARGE SCALE GENOMIC DNA]</scope>
    <source>
        <strain evidence="9">DSM 17093 / CIP 108686 / LMG 22925 / RQ-24</strain>
    </source>
</reference>
<accession>D7CWM0</accession>
<proteinExistence type="predicted"/>
<reference evidence="9" key="1">
    <citation type="submission" date="2010-05" db="EMBL/GenBank/DDBJ databases">
        <title>The complete genome of Truepera radiovictris DSM 17093.</title>
        <authorList>
            <consortium name="US DOE Joint Genome Institute (JGI-PGF)"/>
            <person name="Lucas S."/>
            <person name="Copeland A."/>
            <person name="Lapidus A."/>
            <person name="Glavina del Rio T."/>
            <person name="Dalin E."/>
            <person name="Tice H."/>
            <person name="Bruce D."/>
            <person name="Goodwin L."/>
            <person name="Pitluck S."/>
            <person name="Kyrpides N."/>
            <person name="Mavromatis K."/>
            <person name="Ovchinnikova G."/>
            <person name="Munk A.C."/>
            <person name="Detter J.C."/>
            <person name="Han C."/>
            <person name="Tapia R."/>
            <person name="Land M."/>
            <person name="Hauser L."/>
            <person name="Markowitz V."/>
            <person name="Cheng J.-F."/>
            <person name="Hugenholtz P."/>
            <person name="Woyke T."/>
            <person name="Wu D."/>
            <person name="Tindall B."/>
            <person name="Pomrenke H.G."/>
            <person name="Brambilla E."/>
            <person name="Klenk H.-P."/>
            <person name="Eisen J.A."/>
        </authorList>
    </citation>
    <scope>NUCLEOTIDE SEQUENCE [LARGE SCALE GENOMIC DNA]</scope>
    <source>
        <strain evidence="9">DSM 17093 / CIP 108686 / LMG 22925 / RQ-24</strain>
    </source>
</reference>
<keyword evidence="4 7" id="KW-0812">Transmembrane</keyword>
<evidence type="ECO:0000313" key="9">
    <source>
        <dbReference type="Proteomes" id="UP000000379"/>
    </source>
</evidence>
<evidence type="ECO:0000256" key="1">
    <source>
        <dbReference type="ARBA" id="ARBA00004141"/>
    </source>
</evidence>
<feature type="transmembrane region" description="Helical" evidence="7">
    <location>
        <begin position="154"/>
        <end position="176"/>
    </location>
</feature>
<evidence type="ECO:0000256" key="5">
    <source>
        <dbReference type="ARBA" id="ARBA00022989"/>
    </source>
</evidence>
<protein>
    <submittedName>
        <fullName evidence="8">Auxin Efflux Carrier</fullName>
    </submittedName>
</protein>
<feature type="transmembrane region" description="Helical" evidence="7">
    <location>
        <begin position="121"/>
        <end position="142"/>
    </location>
</feature>
<dbReference type="EMBL" id="CP002049">
    <property type="protein sequence ID" value="ADI14419.1"/>
    <property type="molecule type" value="Genomic_DNA"/>
</dbReference>
<dbReference type="PANTHER" id="PTHR36838">
    <property type="entry name" value="AUXIN EFFLUX CARRIER FAMILY PROTEIN"/>
    <property type="match status" value="1"/>
</dbReference>
<dbReference type="Proteomes" id="UP000000379">
    <property type="component" value="Chromosome"/>
</dbReference>
<dbReference type="HOGENOM" id="CLU_056175_4_0_0"/>
<keyword evidence="6 7" id="KW-0472">Membrane</keyword>
<dbReference type="GO" id="GO:0016020">
    <property type="term" value="C:membrane"/>
    <property type="evidence" value="ECO:0007669"/>
    <property type="project" value="UniProtKB-SubCell"/>
</dbReference>
<evidence type="ECO:0000256" key="2">
    <source>
        <dbReference type="ARBA" id="ARBA00022448"/>
    </source>
</evidence>
<feature type="transmembrane region" description="Helical" evidence="7">
    <location>
        <begin position="64"/>
        <end position="85"/>
    </location>
</feature>
<dbReference type="PANTHER" id="PTHR36838:SF1">
    <property type="entry name" value="SLR1864 PROTEIN"/>
    <property type="match status" value="1"/>
</dbReference>
<evidence type="ECO:0000256" key="3">
    <source>
        <dbReference type="ARBA" id="ARBA00022475"/>
    </source>
</evidence>
<dbReference type="RefSeq" id="WP_013177789.1">
    <property type="nucleotide sequence ID" value="NC_014221.1"/>
</dbReference>
<evidence type="ECO:0000256" key="7">
    <source>
        <dbReference type="SAM" id="Phobius"/>
    </source>
</evidence>
<name>D7CWM0_TRURR</name>
<evidence type="ECO:0000313" key="8">
    <source>
        <dbReference type="EMBL" id="ADI14419.1"/>
    </source>
</evidence>
<keyword evidence="9" id="KW-1185">Reference proteome</keyword>
<feature type="transmembrane region" description="Helical" evidence="7">
    <location>
        <begin position="245"/>
        <end position="265"/>
    </location>
</feature>
<comment type="subcellular location">
    <subcellularLocation>
        <location evidence="1">Membrane</location>
        <topology evidence="1">Multi-pass membrane protein</topology>
    </subcellularLocation>
</comment>
<sequence>MTAALFNVLLPVFVVLAAGAVLGRTLRLEIAPLNRLALYGAVPALVFSSLATTALAAADIGVLVAGQLLFLLTIALAALACSRLLEGAKRRAFVATSLFGNAGNMMLPLALFAFGEAGLERALVLFVLSSVVLFSCGPLVLAPSRGFRELPLGGVLRLPVLWAALLGLTCNALGALPPAGVMRGLELLGDAAIPLVLLVLGLQIGSAGVLRPSPMTLFAASFKLVGGPLVGFACAWLVGARGLDLAVLVLLAAMPPAVNTFMLSLEFGGDAEEVARTVVVATFGAALSVSATLWLLGALQGVGF</sequence>
<feature type="transmembrane region" description="Helical" evidence="7">
    <location>
        <begin position="191"/>
        <end position="210"/>
    </location>
</feature>
<dbReference type="InterPro" id="IPR004776">
    <property type="entry name" value="Mem_transp_PIN-like"/>
</dbReference>
<evidence type="ECO:0000256" key="4">
    <source>
        <dbReference type="ARBA" id="ARBA00022692"/>
    </source>
</evidence>
<feature type="transmembrane region" description="Helical" evidence="7">
    <location>
        <begin position="6"/>
        <end position="24"/>
    </location>
</feature>
<feature type="transmembrane region" description="Helical" evidence="7">
    <location>
        <begin position="217"/>
        <end position="239"/>
    </location>
</feature>
<feature type="transmembrane region" description="Helical" evidence="7">
    <location>
        <begin position="92"/>
        <end position="115"/>
    </location>
</feature>
<keyword evidence="3" id="KW-1003">Cell membrane</keyword>
<feature type="transmembrane region" description="Helical" evidence="7">
    <location>
        <begin position="36"/>
        <end position="58"/>
    </location>
</feature>
<keyword evidence="5 7" id="KW-1133">Transmembrane helix</keyword>
<keyword evidence="2" id="KW-0813">Transport</keyword>
<dbReference type="eggNOG" id="COG0679">
    <property type="taxonomic scope" value="Bacteria"/>
</dbReference>
<evidence type="ECO:0000256" key="6">
    <source>
        <dbReference type="ARBA" id="ARBA00023136"/>
    </source>
</evidence>
<dbReference type="Pfam" id="PF03547">
    <property type="entry name" value="Mem_trans"/>
    <property type="match status" value="2"/>
</dbReference>
<organism evidence="8 9">
    <name type="scientific">Truepera radiovictrix (strain DSM 17093 / CIP 108686 / LMG 22925 / RQ-24)</name>
    <dbReference type="NCBI Taxonomy" id="649638"/>
    <lineage>
        <taxon>Bacteria</taxon>
        <taxon>Thermotogati</taxon>
        <taxon>Deinococcota</taxon>
        <taxon>Deinococci</taxon>
        <taxon>Trueperales</taxon>
        <taxon>Trueperaceae</taxon>
        <taxon>Truepera</taxon>
    </lineage>
</organism>
<dbReference type="AlphaFoldDB" id="D7CWM0"/>
<dbReference type="KEGG" id="tra:Trad_1297"/>
<gene>
    <name evidence="8" type="ordered locus">Trad_1297</name>
</gene>